<organism evidence="1 2">
    <name type="scientific">Pyruvatibacter mobilis</name>
    <dbReference type="NCBI Taxonomy" id="1712261"/>
    <lineage>
        <taxon>Bacteria</taxon>
        <taxon>Pseudomonadati</taxon>
        <taxon>Pseudomonadota</taxon>
        <taxon>Alphaproteobacteria</taxon>
        <taxon>Hyphomicrobiales</taxon>
        <taxon>Parvibaculaceae</taxon>
        <taxon>Pyruvatibacter</taxon>
    </lineage>
</organism>
<proteinExistence type="predicted"/>
<comment type="caution">
    <text evidence="1">The sequence shown here is derived from an EMBL/GenBank/DDBJ whole genome shotgun (WGS) entry which is preliminary data.</text>
</comment>
<name>A0A845QBI5_9HYPH</name>
<dbReference type="AlphaFoldDB" id="A0A845QBI5"/>
<accession>A0A845QBI5</accession>
<gene>
    <name evidence="1" type="ORF">GTQ45_09810</name>
</gene>
<dbReference type="RefSeq" id="WP_160587931.1">
    <property type="nucleotide sequence ID" value="NZ_BMHN01000001.1"/>
</dbReference>
<dbReference type="EMBL" id="WXYQ01000006">
    <property type="protein sequence ID" value="NBG96025.1"/>
    <property type="molecule type" value="Genomic_DNA"/>
</dbReference>
<reference evidence="1 2" key="1">
    <citation type="journal article" date="2016" name="Int. J. Syst. Evol. Microbiol.">
        <title>Pyruvatibacter mobilis gen. nov., sp. nov., a marine bacterium from the culture broth of Picochlorum sp. 122.</title>
        <authorList>
            <person name="Wang G."/>
            <person name="Tang M."/>
            <person name="Wu H."/>
            <person name="Dai S."/>
            <person name="Li T."/>
            <person name="Chen C."/>
            <person name="He H."/>
            <person name="Fan J."/>
            <person name="Xiang W."/>
            <person name="Li X."/>
        </authorList>
    </citation>
    <scope>NUCLEOTIDE SEQUENCE [LARGE SCALE GENOMIC DNA]</scope>
    <source>
        <strain evidence="1 2">GYP-11</strain>
    </source>
</reference>
<sequence>MIPCICFFQDGQIDGARRAALTAQLDAFSRRAFDAPANQTWIAVPPGNGFTEAKPSTSSIVTFQADTALDQPTRIRLLEEICDIWMAETGCSLNEIVATVTDPQ</sequence>
<evidence type="ECO:0000313" key="1">
    <source>
        <dbReference type="EMBL" id="NBG96025.1"/>
    </source>
</evidence>
<keyword evidence="2" id="KW-1185">Reference proteome</keyword>
<evidence type="ECO:0000313" key="2">
    <source>
        <dbReference type="Proteomes" id="UP000470384"/>
    </source>
</evidence>
<protein>
    <submittedName>
        <fullName evidence="1">Uncharacterized protein</fullName>
    </submittedName>
</protein>
<dbReference type="Proteomes" id="UP000470384">
    <property type="component" value="Unassembled WGS sequence"/>
</dbReference>
<dbReference type="OrthoDB" id="7605544at2"/>
<dbReference type="GeneID" id="300654735"/>